<dbReference type="EMBL" id="RQXU01000023">
    <property type="protein sequence ID" value="RRH82851.1"/>
    <property type="molecule type" value="Genomic_DNA"/>
</dbReference>
<feature type="signal peptide" evidence="5">
    <location>
        <begin position="1"/>
        <end position="29"/>
    </location>
</feature>
<dbReference type="NCBIfam" id="NF005071">
    <property type="entry name" value="PRK06489.1"/>
    <property type="match status" value="1"/>
</dbReference>
<dbReference type="PIRSF" id="PIRSF000443">
    <property type="entry name" value="Homoser_Ac_trans"/>
    <property type="match status" value="1"/>
</dbReference>
<protein>
    <submittedName>
        <fullName evidence="7">Alpha/beta fold hydrolase</fullName>
    </submittedName>
</protein>
<evidence type="ECO:0000256" key="4">
    <source>
        <dbReference type="PIRSR" id="PIRSR000443-1"/>
    </source>
</evidence>
<sequence>MPAIPHFNRFALRAALYCCLAMLALPSRAADYPAPKEGSWIAKDFRFHTGQVMPELRLNYVTIGAPSGEPVLILHGTTGSAASMLTPAFAGELFGVGQPLDATRYYIIIPDGLGTGKSARPSDGLRANFPRYNYEDMVDAQYRLVTEHLGVKHLRAIIGNSMGGMHAWMWGVKHPGAMDALVPMACQPTEMSSRNWMMRRLLTESIRRDPEWNNGNYTTQPRSAQFASVFFATATNGGNLAMYKAAPTRAQADKLLETRLGAPFAADANDILYQWEASADYNPSPGLERIRAAVLAINAADDERNPPETGIMEREMKRVKNGRYYLIPASDRTTGHGTTGQATWWKAQLAELLQKAPRQGL</sequence>
<evidence type="ECO:0000256" key="2">
    <source>
        <dbReference type="ARBA" id="ARBA00023167"/>
    </source>
</evidence>
<keyword evidence="2" id="KW-0486">Methionine biosynthesis</keyword>
<feature type="chain" id="PRO_5017995333" evidence="5">
    <location>
        <begin position="30"/>
        <end position="361"/>
    </location>
</feature>
<evidence type="ECO:0000256" key="3">
    <source>
        <dbReference type="ARBA" id="ARBA00023315"/>
    </source>
</evidence>
<keyword evidence="2" id="KW-0028">Amino-acid biosynthesis</keyword>
<dbReference type="GO" id="GO:0009092">
    <property type="term" value="P:homoserine metabolic process"/>
    <property type="evidence" value="ECO:0007669"/>
    <property type="project" value="TreeGrafter"/>
</dbReference>
<evidence type="ECO:0000259" key="6">
    <source>
        <dbReference type="Pfam" id="PF00561"/>
    </source>
</evidence>
<dbReference type="GO" id="GO:0004414">
    <property type="term" value="F:homoserine O-acetyltransferase activity"/>
    <property type="evidence" value="ECO:0007669"/>
    <property type="project" value="TreeGrafter"/>
</dbReference>
<keyword evidence="5" id="KW-0732">Signal</keyword>
<evidence type="ECO:0000313" key="8">
    <source>
        <dbReference type="Proteomes" id="UP000271590"/>
    </source>
</evidence>
<dbReference type="InterPro" id="IPR008220">
    <property type="entry name" value="HAT_MetX-like"/>
</dbReference>
<dbReference type="SUPFAM" id="SSF53474">
    <property type="entry name" value="alpha/beta-Hydrolases"/>
    <property type="match status" value="1"/>
</dbReference>
<comment type="caution">
    <text evidence="7">The sequence shown here is derived from an EMBL/GenBank/DDBJ whole genome shotgun (WGS) entry which is preliminary data.</text>
</comment>
<dbReference type="Gene3D" id="3.40.50.1820">
    <property type="entry name" value="alpha/beta hydrolase"/>
    <property type="match status" value="1"/>
</dbReference>
<feature type="active site" evidence="4">
    <location>
        <position position="336"/>
    </location>
</feature>
<dbReference type="PRINTS" id="PR00111">
    <property type="entry name" value="ABHYDROLASE"/>
</dbReference>
<dbReference type="RefSeq" id="WP_124961292.1">
    <property type="nucleotide sequence ID" value="NZ_RQXU01000023.1"/>
</dbReference>
<dbReference type="PANTHER" id="PTHR32268:SF11">
    <property type="entry name" value="HOMOSERINE O-ACETYLTRANSFERASE"/>
    <property type="match status" value="1"/>
</dbReference>
<keyword evidence="3" id="KW-0012">Acyltransferase</keyword>
<dbReference type="GO" id="GO:0009086">
    <property type="term" value="P:methionine biosynthetic process"/>
    <property type="evidence" value="ECO:0007669"/>
    <property type="project" value="UniProtKB-KW"/>
</dbReference>
<dbReference type="PANTHER" id="PTHR32268">
    <property type="entry name" value="HOMOSERINE O-ACETYLTRANSFERASE"/>
    <property type="match status" value="1"/>
</dbReference>
<dbReference type="Proteomes" id="UP000271590">
    <property type="component" value="Unassembled WGS sequence"/>
</dbReference>
<accession>A0A3P3E8Q6</accession>
<evidence type="ECO:0000313" key="7">
    <source>
        <dbReference type="EMBL" id="RRH82851.1"/>
    </source>
</evidence>
<evidence type="ECO:0000256" key="5">
    <source>
        <dbReference type="SAM" id="SignalP"/>
    </source>
</evidence>
<feature type="active site" description="Nucleophile" evidence="4">
    <location>
        <position position="161"/>
    </location>
</feature>
<feature type="active site" evidence="4">
    <location>
        <position position="302"/>
    </location>
</feature>
<proteinExistence type="predicted"/>
<dbReference type="AlphaFoldDB" id="A0A3P3E8Q6"/>
<evidence type="ECO:0000256" key="1">
    <source>
        <dbReference type="ARBA" id="ARBA00022679"/>
    </source>
</evidence>
<keyword evidence="1" id="KW-0808">Transferase</keyword>
<organism evidence="7 8">
    <name type="scientific">Variovorax beijingensis</name>
    <dbReference type="NCBI Taxonomy" id="2496117"/>
    <lineage>
        <taxon>Bacteria</taxon>
        <taxon>Pseudomonadati</taxon>
        <taxon>Pseudomonadota</taxon>
        <taxon>Betaproteobacteria</taxon>
        <taxon>Burkholderiales</taxon>
        <taxon>Comamonadaceae</taxon>
        <taxon>Variovorax</taxon>
    </lineage>
</organism>
<keyword evidence="7" id="KW-0378">Hydrolase</keyword>
<dbReference type="InterPro" id="IPR029058">
    <property type="entry name" value="AB_hydrolase_fold"/>
</dbReference>
<name>A0A3P3E8Q6_9BURK</name>
<feature type="domain" description="AB hydrolase-1" evidence="6">
    <location>
        <begin position="70"/>
        <end position="217"/>
    </location>
</feature>
<dbReference type="InterPro" id="IPR000073">
    <property type="entry name" value="AB_hydrolase_1"/>
</dbReference>
<dbReference type="GO" id="GO:0016787">
    <property type="term" value="F:hydrolase activity"/>
    <property type="evidence" value="ECO:0007669"/>
    <property type="project" value="UniProtKB-KW"/>
</dbReference>
<dbReference type="Pfam" id="PF00561">
    <property type="entry name" value="Abhydrolase_1"/>
    <property type="match status" value="1"/>
</dbReference>
<gene>
    <name evidence="7" type="ORF">EH244_26550</name>
</gene>
<reference evidence="7 8" key="1">
    <citation type="submission" date="2018-11" db="EMBL/GenBank/DDBJ databases">
        <title>The genome of Variovorax sp T529.</title>
        <authorList>
            <person name="Gao J."/>
        </authorList>
    </citation>
    <scope>NUCLEOTIDE SEQUENCE [LARGE SCALE GENOMIC DNA]</scope>
    <source>
        <strain evidence="7 8">T529</strain>
    </source>
</reference>